<comment type="caution">
    <text evidence="3">The sequence shown here is derived from an EMBL/GenBank/DDBJ whole genome shotgun (WGS) entry which is preliminary data.</text>
</comment>
<dbReference type="Proteomes" id="UP000249619">
    <property type="component" value="Unassembled WGS sequence"/>
</dbReference>
<name>A0A364N834_STELY</name>
<evidence type="ECO:0000313" key="3">
    <source>
        <dbReference type="EMBL" id="RAR13377.1"/>
    </source>
</evidence>
<evidence type="ECO:0000256" key="2">
    <source>
        <dbReference type="SAM" id="MobiDB-lite"/>
    </source>
</evidence>
<feature type="coiled-coil region" evidence="1">
    <location>
        <begin position="21"/>
        <end position="48"/>
    </location>
</feature>
<protein>
    <submittedName>
        <fullName evidence="3">Uncharacterized protein</fullName>
    </submittedName>
</protein>
<accession>A0A364N834</accession>
<keyword evidence="4" id="KW-1185">Reference proteome</keyword>
<evidence type="ECO:0000256" key="1">
    <source>
        <dbReference type="SAM" id="Coils"/>
    </source>
</evidence>
<organism evidence="3 4">
    <name type="scientific">Stemphylium lycopersici</name>
    <name type="common">Tomato gray leaf spot disease fungus</name>
    <name type="synonym">Thyrospora lycopersici</name>
    <dbReference type="NCBI Taxonomy" id="183478"/>
    <lineage>
        <taxon>Eukaryota</taxon>
        <taxon>Fungi</taxon>
        <taxon>Dikarya</taxon>
        <taxon>Ascomycota</taxon>
        <taxon>Pezizomycotina</taxon>
        <taxon>Dothideomycetes</taxon>
        <taxon>Pleosporomycetidae</taxon>
        <taxon>Pleosporales</taxon>
        <taxon>Pleosporineae</taxon>
        <taxon>Pleosporaceae</taxon>
        <taxon>Stemphylium</taxon>
    </lineage>
</organism>
<dbReference type="EMBL" id="QGDH01000036">
    <property type="protein sequence ID" value="RAR13377.1"/>
    <property type="molecule type" value="Genomic_DNA"/>
</dbReference>
<proteinExistence type="predicted"/>
<reference evidence="4" key="1">
    <citation type="submission" date="2018-05" db="EMBL/GenBank/DDBJ databases">
        <title>Draft genome sequence of Stemphylium lycopersici strain CIDEFI 213.</title>
        <authorList>
            <person name="Medina R."/>
            <person name="Franco M.E.E."/>
            <person name="Lucentini C.G."/>
            <person name="Saparrat M.C.N."/>
            <person name="Balatti P.A."/>
        </authorList>
    </citation>
    <scope>NUCLEOTIDE SEQUENCE [LARGE SCALE GENOMIC DNA]</scope>
    <source>
        <strain evidence="4">CIDEFI 213</strain>
    </source>
</reference>
<feature type="region of interest" description="Disordered" evidence="2">
    <location>
        <begin position="109"/>
        <end position="145"/>
    </location>
</feature>
<gene>
    <name evidence="3" type="ORF">DDE83_003241</name>
</gene>
<dbReference type="AlphaFoldDB" id="A0A364N834"/>
<sequence length="508" mass="58745">MAAPGELQQLQAPLRFLAQRSHTKRTEVARLELELAQARAEKSRLNQDFNKWIAYYARGECMEYVKVMHQKLPLELREMVYERLCVEPDRPIPVGPYYHFRRYDQPLRHRPLPNRDTFRPRINSPQPYGTPAPVDPNSYTADADTDATGHVTMEDAAETDGTRTDSHRKMHVDPKVVERILSLKNGEDRFLYHSGRPTVKILPDGRLREEHSDQPPRDMLLPSAHFLDPRYVGPTMSREIQKMYYARNTFSVCSIDNAIRNFLTLHSGYLMQGEGIDGVGDGLALDPPFHPVDHIRNLQVRVKFDYFRADMPEESTPYEEHAYEQHFLRVISHNVRALETLLIRRSELGVNIELIIMSQYQDDDGNSISGQRPGCLINFLQSIRNTVYRLVHDSDNSITVKVTHYDDGISPFPRDMTGLFHLTKEQWELEKSAHQGEDDWGDDFFIAPPGVSPATMPGLPAEDWDEIIRERWGIESEYDTKPRFPVRKGRYWPKAPAKITRWPAEETA</sequence>
<keyword evidence="1" id="KW-0175">Coiled coil</keyword>
<evidence type="ECO:0000313" key="4">
    <source>
        <dbReference type="Proteomes" id="UP000249619"/>
    </source>
</evidence>